<name>A0ABV5VXZ9_9BACL</name>
<dbReference type="CDD" id="cd04301">
    <property type="entry name" value="NAT_SF"/>
    <property type="match status" value="1"/>
</dbReference>
<dbReference type="InterPro" id="IPR002575">
    <property type="entry name" value="Aminoglycoside_PTrfase"/>
</dbReference>
<dbReference type="InterPro" id="IPR000182">
    <property type="entry name" value="GNAT_dom"/>
</dbReference>
<accession>A0ABV5VXZ9</accession>
<keyword evidence="10" id="KW-1185">Reference proteome</keyword>
<dbReference type="InterPro" id="IPR011009">
    <property type="entry name" value="Kinase-like_dom_sf"/>
</dbReference>
<keyword evidence="9" id="KW-0012">Acyltransferase</keyword>
<evidence type="ECO:0000256" key="6">
    <source>
        <dbReference type="ARBA" id="ARBA00023268"/>
    </source>
</evidence>
<dbReference type="PANTHER" id="PTHR21064:SF6">
    <property type="entry name" value="AMINOGLYCOSIDE PHOSPHOTRANSFERASE DOMAIN-CONTAINING PROTEIN"/>
    <property type="match status" value="1"/>
</dbReference>
<evidence type="ECO:0000256" key="3">
    <source>
        <dbReference type="ARBA" id="ARBA00008487"/>
    </source>
</evidence>
<comment type="similarity">
    <text evidence="3">In the C-terminal section; belongs to the aminoglycoside phosphotransferase family.</text>
</comment>
<evidence type="ECO:0000256" key="5">
    <source>
        <dbReference type="ARBA" id="ARBA00014467"/>
    </source>
</evidence>
<comment type="caution">
    <text evidence="9">The sequence shown here is derived from an EMBL/GenBank/DDBJ whole genome shotgun (WGS) entry which is preliminary data.</text>
</comment>
<dbReference type="InterPro" id="IPR016181">
    <property type="entry name" value="Acyl_CoA_acyltransferase"/>
</dbReference>
<sequence length="470" mass="54057">MMSIKNMVRGLEQDAPAKQLIRLWDHDAGTLRFWRASSNFVYSFARNGVRHFLRFIHEEDNALERIQTELDYVRYLIANGYPAAAPVRSNDGKWIETVHSEEGAYYGVVFEQAKGIYLSVDRMTDLHAEKWGTALAELHVLSESYPSAAVAQRSWDDALTFVAAVLHRHPDERGALRELEHVRGQLAELPAGPRLTGMIHYDFEADNMFYESEEARYYAIDFDDAMIHWYAMDIVSAIRDLEEQGNESARRKIERFLAGYRSVKSLDERYVRLFPLFQRFADLYTLARLLRSLEKLDIYGLPEWALTLKNKLLAACSRINERYSPVVRLESIGPTNWYACTQLEVTDEQKNVFPVPNVYWLAESAYCGFAPLAVYAGEQLAGLAVYAVDPDDGSYWMMALMVDRKFQRQGLGRSAVKELIRHMRGKHDCDKIRLGHRPGNERASRLYASLGFVEVARTPDEIVRELIFSE</sequence>
<dbReference type="EC" id="2.7.1.190" evidence="4"/>
<keyword evidence="6" id="KW-0511">Multifunctional enzyme</keyword>
<evidence type="ECO:0000259" key="8">
    <source>
        <dbReference type="PROSITE" id="PS51186"/>
    </source>
</evidence>
<dbReference type="SUPFAM" id="SSF56112">
    <property type="entry name" value="Protein kinase-like (PK-like)"/>
    <property type="match status" value="1"/>
</dbReference>
<comment type="function">
    <text evidence="2">Involved in resistance to gentamicin, tobramycin, and kanamycin. Tobramycin and kanamycin resistance is due to the ACC activity, specified by N-terminal region. The C-terminal region is a kinase that phosphorylates several 4,6-disubstituted aminoglycosides.</text>
</comment>
<dbReference type="RefSeq" id="WP_344902096.1">
    <property type="nucleotide sequence ID" value="NZ_BAAAYO010000001.1"/>
</dbReference>
<dbReference type="GO" id="GO:0016746">
    <property type="term" value="F:acyltransferase activity"/>
    <property type="evidence" value="ECO:0007669"/>
    <property type="project" value="UniProtKB-KW"/>
</dbReference>
<proteinExistence type="inferred from homology"/>
<gene>
    <name evidence="9" type="ORF">ACFFNY_16605</name>
</gene>
<evidence type="ECO:0000313" key="10">
    <source>
        <dbReference type="Proteomes" id="UP001589619"/>
    </source>
</evidence>
<dbReference type="Gene3D" id="3.90.1200.10">
    <property type="match status" value="1"/>
</dbReference>
<evidence type="ECO:0000256" key="4">
    <source>
        <dbReference type="ARBA" id="ARBA00011931"/>
    </source>
</evidence>
<dbReference type="Proteomes" id="UP001589619">
    <property type="component" value="Unassembled WGS sequence"/>
</dbReference>
<evidence type="ECO:0000256" key="1">
    <source>
        <dbReference type="ARBA" id="ARBA00001735"/>
    </source>
</evidence>
<dbReference type="Pfam" id="PF01636">
    <property type="entry name" value="APH"/>
    <property type="match status" value="1"/>
</dbReference>
<dbReference type="PANTHER" id="PTHR21064">
    <property type="entry name" value="AMINOGLYCOSIDE PHOSPHOTRANSFERASE DOMAIN-CONTAINING PROTEIN-RELATED"/>
    <property type="match status" value="1"/>
</dbReference>
<feature type="domain" description="N-acetyltransferase" evidence="8">
    <location>
        <begin position="327"/>
        <end position="470"/>
    </location>
</feature>
<dbReference type="SUPFAM" id="SSF55729">
    <property type="entry name" value="Acyl-CoA N-acyltransferases (Nat)"/>
    <property type="match status" value="1"/>
</dbReference>
<organism evidence="9 10">
    <name type="scientific">Paenibacillus hodogayensis</name>
    <dbReference type="NCBI Taxonomy" id="279208"/>
    <lineage>
        <taxon>Bacteria</taxon>
        <taxon>Bacillati</taxon>
        <taxon>Bacillota</taxon>
        <taxon>Bacilli</taxon>
        <taxon>Bacillales</taxon>
        <taxon>Paenibacillaceae</taxon>
        <taxon>Paenibacillus</taxon>
    </lineage>
</organism>
<dbReference type="Pfam" id="PF00583">
    <property type="entry name" value="Acetyltransf_1"/>
    <property type="match status" value="1"/>
</dbReference>
<evidence type="ECO:0000256" key="2">
    <source>
        <dbReference type="ARBA" id="ARBA00002498"/>
    </source>
</evidence>
<dbReference type="Gene3D" id="3.40.630.30">
    <property type="match status" value="1"/>
</dbReference>
<dbReference type="EMBL" id="JBHMAG010000012">
    <property type="protein sequence ID" value="MFB9753189.1"/>
    <property type="molecule type" value="Genomic_DNA"/>
</dbReference>
<protein>
    <recommendedName>
        <fullName evidence="5">Bifunctional AAC/APH</fullName>
        <ecNumber evidence="4">2.7.1.190</ecNumber>
    </recommendedName>
</protein>
<comment type="catalytic activity">
    <reaction evidence="1">
        <text>a gentamycin + GTP = a gentamycin 2''-phosphate + GDP + H(+)</text>
        <dbReference type="Rhea" id="RHEA:48872"/>
        <dbReference type="ChEBI" id="CHEBI:15378"/>
        <dbReference type="ChEBI" id="CHEBI:37565"/>
        <dbReference type="ChEBI" id="CHEBI:58189"/>
        <dbReference type="ChEBI" id="CHEBI:90218"/>
        <dbReference type="ChEBI" id="CHEBI:90219"/>
        <dbReference type="EC" id="2.7.1.190"/>
    </reaction>
</comment>
<evidence type="ECO:0000313" key="9">
    <source>
        <dbReference type="EMBL" id="MFB9753189.1"/>
    </source>
</evidence>
<dbReference type="InterPro" id="IPR050249">
    <property type="entry name" value="Pseudomonas-type_ThrB"/>
</dbReference>
<dbReference type="PROSITE" id="PS51186">
    <property type="entry name" value="GNAT"/>
    <property type="match status" value="1"/>
</dbReference>
<comment type="similarity">
    <text evidence="7">Belongs to the pseudomonas-type ThrB family.</text>
</comment>
<keyword evidence="9" id="KW-0808">Transferase</keyword>
<evidence type="ECO:0000256" key="7">
    <source>
        <dbReference type="ARBA" id="ARBA00038240"/>
    </source>
</evidence>
<reference evidence="9 10" key="1">
    <citation type="submission" date="2024-09" db="EMBL/GenBank/DDBJ databases">
        <authorList>
            <person name="Sun Q."/>
            <person name="Mori K."/>
        </authorList>
    </citation>
    <scope>NUCLEOTIDE SEQUENCE [LARGE SCALE GENOMIC DNA]</scope>
    <source>
        <strain evidence="9 10">JCM 12520</strain>
    </source>
</reference>